<evidence type="ECO:0000256" key="5">
    <source>
        <dbReference type="ARBA" id="ARBA00022801"/>
    </source>
</evidence>
<dbReference type="EMBL" id="JACHHU010000004">
    <property type="protein sequence ID" value="MBB6542371.1"/>
    <property type="molecule type" value="Genomic_DNA"/>
</dbReference>
<dbReference type="CDD" id="cd03146">
    <property type="entry name" value="GAT1_Peptidase_E"/>
    <property type="match status" value="1"/>
</dbReference>
<organism evidence="11 12">
    <name type="scientific">Thalassotalea piscium</name>
    <dbReference type="NCBI Taxonomy" id="1230533"/>
    <lineage>
        <taxon>Bacteria</taxon>
        <taxon>Pseudomonadati</taxon>
        <taxon>Pseudomonadota</taxon>
        <taxon>Gammaproteobacteria</taxon>
        <taxon>Alteromonadales</taxon>
        <taxon>Colwelliaceae</taxon>
        <taxon>Thalassotalea</taxon>
    </lineage>
</organism>
<dbReference type="Pfam" id="PF03575">
    <property type="entry name" value="Peptidase_S51"/>
    <property type="match status" value="1"/>
</dbReference>
<dbReference type="Gene3D" id="3.40.50.880">
    <property type="match status" value="1"/>
</dbReference>
<dbReference type="RefSeq" id="WP_184422948.1">
    <property type="nucleotide sequence ID" value="NZ_AP027362.1"/>
</dbReference>
<evidence type="ECO:0000256" key="9">
    <source>
        <dbReference type="ARBA" id="ARBA00066675"/>
    </source>
</evidence>
<comment type="caution">
    <text evidence="11">The sequence shown here is derived from an EMBL/GenBank/DDBJ whole genome shotgun (WGS) entry which is preliminary data.</text>
</comment>
<dbReference type="InterPro" id="IPR029062">
    <property type="entry name" value="Class_I_gatase-like"/>
</dbReference>
<dbReference type="InterPro" id="IPR005320">
    <property type="entry name" value="Peptidase_S51"/>
</dbReference>
<dbReference type="PANTHER" id="PTHR20842">
    <property type="entry name" value="PROTEASE S51 ALPHA-ASPARTYL DIPEPTIDASE"/>
    <property type="match status" value="1"/>
</dbReference>
<evidence type="ECO:0000256" key="2">
    <source>
        <dbReference type="ARBA" id="ARBA00006534"/>
    </source>
</evidence>
<keyword evidence="12" id="KW-1185">Reference proteome</keyword>
<evidence type="ECO:0000313" key="12">
    <source>
        <dbReference type="Proteomes" id="UP000537141"/>
    </source>
</evidence>
<dbReference type="EC" id="3.4.13.21" evidence="9"/>
<evidence type="ECO:0000256" key="6">
    <source>
        <dbReference type="ARBA" id="ARBA00022825"/>
    </source>
</evidence>
<protein>
    <recommendedName>
        <fullName evidence="9">dipeptidase E</fullName>
        <ecNumber evidence="9">3.4.13.21</ecNumber>
    </recommendedName>
    <alternativeName>
        <fullName evidence="10">Asp-specific dipeptidase</fullName>
    </alternativeName>
</protein>
<dbReference type="PANTHER" id="PTHR20842:SF0">
    <property type="entry name" value="ALPHA-ASPARTYL DIPEPTIDASE"/>
    <property type="match status" value="1"/>
</dbReference>
<dbReference type="GO" id="GO:0006508">
    <property type="term" value="P:proteolysis"/>
    <property type="evidence" value="ECO:0007669"/>
    <property type="project" value="UniProtKB-KW"/>
</dbReference>
<evidence type="ECO:0000256" key="4">
    <source>
        <dbReference type="ARBA" id="ARBA00022670"/>
    </source>
</evidence>
<dbReference type="GO" id="GO:0008236">
    <property type="term" value="F:serine-type peptidase activity"/>
    <property type="evidence" value="ECO:0007669"/>
    <property type="project" value="UniProtKB-KW"/>
</dbReference>
<keyword evidence="4" id="KW-0645">Protease</keyword>
<dbReference type="Proteomes" id="UP000537141">
    <property type="component" value="Unassembled WGS sequence"/>
</dbReference>
<keyword evidence="3" id="KW-0963">Cytoplasm</keyword>
<dbReference type="GO" id="GO:0016805">
    <property type="term" value="F:dipeptidase activity"/>
    <property type="evidence" value="ECO:0007669"/>
    <property type="project" value="UniProtKB-KW"/>
</dbReference>
<name>A0A7X0TSQ1_9GAMM</name>
<evidence type="ECO:0000256" key="1">
    <source>
        <dbReference type="ARBA" id="ARBA00004496"/>
    </source>
</evidence>
<dbReference type="AlphaFoldDB" id="A0A7X0TSQ1"/>
<evidence type="ECO:0000256" key="3">
    <source>
        <dbReference type="ARBA" id="ARBA00022490"/>
    </source>
</evidence>
<dbReference type="GO" id="GO:0005737">
    <property type="term" value="C:cytoplasm"/>
    <property type="evidence" value="ECO:0007669"/>
    <property type="project" value="UniProtKB-SubCell"/>
</dbReference>
<evidence type="ECO:0000256" key="7">
    <source>
        <dbReference type="ARBA" id="ARBA00022997"/>
    </source>
</evidence>
<sequence length="235" mass="25507">MSSTKNLLLLSSSRVGNTDYLTHALTMIKSHLGDVRAILFIPYAGVTVSNDQYTEMVTNALSSIEINVTSIHQYTDPVEAIMSAEAIVIGGGNTFRLLELLYDNDLLTAISTKIGQGTPYIGWSAGSNVAGLSIKTTNDMPIVEPKSFNALSLVNFQLNPHYTDFNPPGFNGETREQRLKEFMVVSPTTTIIGIVEGTALKCVDDKVTLIGENDGYIFKAGKKLTFKAGDTLTFN</sequence>
<keyword evidence="5 11" id="KW-0378">Hydrolase</keyword>
<accession>A0A7X0TSQ1</accession>
<dbReference type="SUPFAM" id="SSF52317">
    <property type="entry name" value="Class I glutamine amidotransferase-like"/>
    <property type="match status" value="1"/>
</dbReference>
<comment type="catalytic activity">
    <reaction evidence="8">
        <text>Dipeptidase E catalyzes the hydrolysis of dipeptides Asp-|-Xaa. It does not act on peptides with N-terminal Glu, Asn or Gln, nor does it cleave isoaspartyl peptides.</text>
        <dbReference type="EC" id="3.4.13.21"/>
    </reaction>
</comment>
<keyword evidence="6" id="KW-0720">Serine protease</keyword>
<dbReference type="FunFam" id="3.40.50.880:FF:000007">
    <property type="entry name" value="Peptidase E"/>
    <property type="match status" value="1"/>
</dbReference>
<comment type="subcellular location">
    <subcellularLocation>
        <location evidence="1">Cytoplasm</location>
    </subcellularLocation>
</comment>
<gene>
    <name evidence="11" type="ORF">HNQ55_000858</name>
</gene>
<evidence type="ECO:0000313" key="11">
    <source>
        <dbReference type="EMBL" id="MBB6542371.1"/>
    </source>
</evidence>
<comment type="similarity">
    <text evidence="2">Belongs to the peptidase S51 family.</text>
</comment>
<reference evidence="11 12" key="1">
    <citation type="submission" date="2020-08" db="EMBL/GenBank/DDBJ databases">
        <title>Genomic Encyclopedia of Type Strains, Phase IV (KMG-IV): sequencing the most valuable type-strain genomes for metagenomic binning, comparative biology and taxonomic classification.</title>
        <authorList>
            <person name="Goeker M."/>
        </authorList>
    </citation>
    <scope>NUCLEOTIDE SEQUENCE [LARGE SCALE GENOMIC DNA]</scope>
    <source>
        <strain evidence="11 12">DSM 26287</strain>
    </source>
</reference>
<dbReference type="NCBIfam" id="NF003642">
    <property type="entry name" value="PRK05282.1"/>
    <property type="match status" value="1"/>
</dbReference>
<evidence type="ECO:0000256" key="8">
    <source>
        <dbReference type="ARBA" id="ARBA00050239"/>
    </source>
</evidence>
<keyword evidence="7 11" id="KW-0224">Dipeptidase</keyword>
<proteinExistence type="inferred from homology"/>
<evidence type="ECO:0000256" key="10">
    <source>
        <dbReference type="ARBA" id="ARBA00075877"/>
    </source>
</evidence>